<evidence type="ECO:0008006" key="3">
    <source>
        <dbReference type="Google" id="ProtNLM"/>
    </source>
</evidence>
<evidence type="ECO:0000313" key="2">
    <source>
        <dbReference type="Proteomes" id="UP001164459"/>
    </source>
</evidence>
<dbReference type="EMBL" id="CP114040">
    <property type="protein sequence ID" value="WAS94985.1"/>
    <property type="molecule type" value="Genomic_DNA"/>
</dbReference>
<organism evidence="1 2">
    <name type="scientific">Nannocystis punicea</name>
    <dbReference type="NCBI Taxonomy" id="2995304"/>
    <lineage>
        <taxon>Bacteria</taxon>
        <taxon>Pseudomonadati</taxon>
        <taxon>Myxococcota</taxon>
        <taxon>Polyangia</taxon>
        <taxon>Nannocystales</taxon>
        <taxon>Nannocystaceae</taxon>
        <taxon>Nannocystis</taxon>
    </lineage>
</organism>
<sequence>MSAPRPLLTSILLSTALLTACDDDLTGSPAEPAELATVSAPERTEADRAKLLARRGRLAESRALGQAKVDRALLDQLAAEQMLRVDVAVPSDAQQSRYVLFAGELPEAPTSLVALENEPGEGVRKEILLGGEDAARPALFRNVAEGTYTVCVAVSPPASPEDRALMERAAAILEADGPGPLSAEKIQAAAAAAQAETGHKFTPIDWRARPVRCQRLEVDARPESRVVALDPA</sequence>
<keyword evidence="2" id="KW-1185">Reference proteome</keyword>
<accession>A0ABY7H7C1</accession>
<name>A0ABY7H7C1_9BACT</name>
<protein>
    <recommendedName>
        <fullName evidence="3">Lipoprotein</fullName>
    </recommendedName>
</protein>
<dbReference type="PROSITE" id="PS51257">
    <property type="entry name" value="PROKAR_LIPOPROTEIN"/>
    <property type="match status" value="1"/>
</dbReference>
<gene>
    <name evidence="1" type="ORF">O0S08_02385</name>
</gene>
<proteinExistence type="predicted"/>
<dbReference type="Proteomes" id="UP001164459">
    <property type="component" value="Chromosome"/>
</dbReference>
<dbReference type="RefSeq" id="WP_269037319.1">
    <property type="nucleotide sequence ID" value="NZ_CP114040.1"/>
</dbReference>
<reference evidence="1" key="1">
    <citation type="submission" date="2022-11" db="EMBL/GenBank/DDBJ databases">
        <title>Minimal conservation of predation-associated metabolite biosynthetic gene clusters underscores biosynthetic potential of Myxococcota including descriptions for ten novel species: Archangium lansinium sp. nov., Myxococcus landrumus sp. nov., Nannocystis bai.</title>
        <authorList>
            <person name="Ahearne A."/>
            <person name="Stevens C."/>
            <person name="Dowd S."/>
        </authorList>
    </citation>
    <scope>NUCLEOTIDE SEQUENCE</scope>
    <source>
        <strain evidence="1">Fl3</strain>
    </source>
</reference>
<evidence type="ECO:0000313" key="1">
    <source>
        <dbReference type="EMBL" id="WAS94985.1"/>
    </source>
</evidence>